<dbReference type="InterPro" id="IPR000551">
    <property type="entry name" value="MerR-type_HTH_dom"/>
</dbReference>
<dbReference type="Gene3D" id="1.10.1660.10">
    <property type="match status" value="1"/>
</dbReference>
<dbReference type="OrthoDB" id="9806513at2"/>
<evidence type="ECO:0000256" key="1">
    <source>
        <dbReference type="ARBA" id="ARBA00022491"/>
    </source>
</evidence>
<dbReference type="RefSeq" id="WP_010621489.1">
    <property type="nucleotide sequence ID" value="NZ_AZGF01000004.1"/>
</dbReference>
<keyword evidence="4" id="KW-0804">Transcription</keyword>
<accession>A0A0R1WG93</accession>
<gene>
    <name evidence="6" type="ORF">FD16_GL001674</name>
</gene>
<dbReference type="InterPro" id="IPR047057">
    <property type="entry name" value="MerR_fam"/>
</dbReference>
<dbReference type="STRING" id="1423807.FD16_GL001674"/>
<dbReference type="PANTHER" id="PTHR30204">
    <property type="entry name" value="REDOX-CYCLING DRUG-SENSING TRANSCRIPTIONAL ACTIVATOR SOXR"/>
    <property type="match status" value="1"/>
</dbReference>
<evidence type="ECO:0000256" key="3">
    <source>
        <dbReference type="ARBA" id="ARBA00023125"/>
    </source>
</evidence>
<name>A0A0R1WG93_9LACO</name>
<keyword evidence="7" id="KW-1185">Reference proteome</keyword>
<protein>
    <submittedName>
        <fullName evidence="6">MerR family transcriptional regulator</fullName>
    </submittedName>
</protein>
<dbReference type="InterPro" id="IPR009061">
    <property type="entry name" value="DNA-bd_dom_put_sf"/>
</dbReference>
<reference evidence="6 7" key="1">
    <citation type="journal article" date="2015" name="Genome Announc.">
        <title>Expanding the biotechnology potential of lactobacilli through comparative genomics of 213 strains and associated genera.</title>
        <authorList>
            <person name="Sun Z."/>
            <person name="Harris H.M."/>
            <person name="McCann A."/>
            <person name="Guo C."/>
            <person name="Argimon S."/>
            <person name="Zhang W."/>
            <person name="Yang X."/>
            <person name="Jeffery I.B."/>
            <person name="Cooney J.C."/>
            <person name="Kagawa T.F."/>
            <person name="Liu W."/>
            <person name="Song Y."/>
            <person name="Salvetti E."/>
            <person name="Wrobel A."/>
            <person name="Rasinkangas P."/>
            <person name="Parkhill J."/>
            <person name="Rea M.C."/>
            <person name="O'Sullivan O."/>
            <person name="Ritari J."/>
            <person name="Douillard F.P."/>
            <person name="Paul Ross R."/>
            <person name="Yang R."/>
            <person name="Briner A.E."/>
            <person name="Felis G.E."/>
            <person name="de Vos W.M."/>
            <person name="Barrangou R."/>
            <person name="Klaenhammer T.R."/>
            <person name="Caufield P.W."/>
            <person name="Cui Y."/>
            <person name="Zhang H."/>
            <person name="O'Toole P.W."/>
        </authorList>
    </citation>
    <scope>NUCLEOTIDE SEQUENCE [LARGE SCALE GENOMIC DNA]</scope>
    <source>
        <strain evidence="6 7">DSM 5007</strain>
    </source>
</reference>
<dbReference type="PATRIC" id="fig|1423807.3.peg.1715"/>
<keyword evidence="3" id="KW-0238">DNA-binding</keyword>
<keyword evidence="1" id="KW-0678">Repressor</keyword>
<dbReference type="SMART" id="SM00422">
    <property type="entry name" value="HTH_MERR"/>
    <property type="match status" value="1"/>
</dbReference>
<keyword evidence="2" id="KW-0805">Transcription regulation</keyword>
<organism evidence="6 7">
    <name type="scientific">Paucilactobacillus suebicus DSM 5007 = KCTC 3549</name>
    <dbReference type="NCBI Taxonomy" id="1423807"/>
    <lineage>
        <taxon>Bacteria</taxon>
        <taxon>Bacillati</taxon>
        <taxon>Bacillota</taxon>
        <taxon>Bacilli</taxon>
        <taxon>Lactobacillales</taxon>
        <taxon>Lactobacillaceae</taxon>
        <taxon>Paucilactobacillus</taxon>
    </lineage>
</organism>
<dbReference type="eggNOG" id="COG0789">
    <property type="taxonomic scope" value="Bacteria"/>
</dbReference>
<comment type="caution">
    <text evidence="6">The sequence shown here is derived from an EMBL/GenBank/DDBJ whole genome shotgun (WGS) entry which is preliminary data.</text>
</comment>
<sequence length="155" mass="18108">MEQNKIANMIDTSLLRFKIGELSKMTGVSTRQLRYWEKKEFISAMDRVDDHDARVFGFKSYIKVALIKRLLDEGYTLTAANEKSKSLIKDSKWFHEFVRKSFCGVEKINGERAVNMGYFDDDHTKVLYGFNDESGVHYEVRDAKSEMEDSKPTKW</sequence>
<dbReference type="Pfam" id="PF13411">
    <property type="entry name" value="MerR_1"/>
    <property type="match status" value="1"/>
</dbReference>
<dbReference type="CDD" id="cd01105">
    <property type="entry name" value="HTH_GlnR-like"/>
    <property type="match status" value="1"/>
</dbReference>
<evidence type="ECO:0000313" key="6">
    <source>
        <dbReference type="EMBL" id="KRM12988.1"/>
    </source>
</evidence>
<dbReference type="EMBL" id="AZGF01000004">
    <property type="protein sequence ID" value="KRM12988.1"/>
    <property type="molecule type" value="Genomic_DNA"/>
</dbReference>
<evidence type="ECO:0000259" key="5">
    <source>
        <dbReference type="PROSITE" id="PS50937"/>
    </source>
</evidence>
<dbReference type="GO" id="GO:0003700">
    <property type="term" value="F:DNA-binding transcription factor activity"/>
    <property type="evidence" value="ECO:0007669"/>
    <property type="project" value="InterPro"/>
</dbReference>
<dbReference type="PANTHER" id="PTHR30204:SF69">
    <property type="entry name" value="MERR-FAMILY TRANSCRIPTIONAL REGULATOR"/>
    <property type="match status" value="1"/>
</dbReference>
<evidence type="ECO:0000256" key="4">
    <source>
        <dbReference type="ARBA" id="ARBA00023163"/>
    </source>
</evidence>
<proteinExistence type="predicted"/>
<dbReference type="PROSITE" id="PS50937">
    <property type="entry name" value="HTH_MERR_2"/>
    <property type="match status" value="1"/>
</dbReference>
<dbReference type="Proteomes" id="UP000051820">
    <property type="component" value="Unassembled WGS sequence"/>
</dbReference>
<evidence type="ECO:0000313" key="7">
    <source>
        <dbReference type="Proteomes" id="UP000051820"/>
    </source>
</evidence>
<feature type="domain" description="HTH merR-type" evidence="5">
    <location>
        <begin position="16"/>
        <end position="86"/>
    </location>
</feature>
<evidence type="ECO:0000256" key="2">
    <source>
        <dbReference type="ARBA" id="ARBA00023015"/>
    </source>
</evidence>
<dbReference type="GO" id="GO:0003677">
    <property type="term" value="F:DNA binding"/>
    <property type="evidence" value="ECO:0007669"/>
    <property type="project" value="UniProtKB-KW"/>
</dbReference>
<dbReference type="SUPFAM" id="SSF46955">
    <property type="entry name" value="Putative DNA-binding domain"/>
    <property type="match status" value="1"/>
</dbReference>
<dbReference type="AlphaFoldDB" id="A0A0R1WG93"/>